<comment type="similarity">
    <text evidence="1">Belongs to the iron-containing alcohol dehydrogenase family.</text>
</comment>
<sequence>MINVYICSRNIHIVRKFMMKDFNFYAPTRVVFGRESEEKLPQLIKQYGGAKVLVHFGGGSARKSGLLDKVEKMLGEAGIAYVELGGVVPNPLLSKVREGIELCRREHVDFILAVGGGSVIDSAKAIGYGVGYEGDVWDFWDGKAVPQACLPIGVMLTIPAAGSEMSSSCVITNDEGMLKRGVNSDLCRCRFAIMNPERTYTLPPYQTAAGATDIMMHTMERYFSKYEDAVLTDAIAEALLRTVKDATPEVLRRPDDYKHRAAIMWASSLSHNDLTECGTEKDFACHKLEHELSGMFGVTHGAGLAAIWGSWARYVMDRHVSRFAKFAVDVMGVTQDFTDPKATALKGIEAMEAFFVSIGMPVSIPELVGRRITAEEIKALVEKCSRGGKMNIGAMEVLKPEDMTAIYEKANA</sequence>
<dbReference type="Pfam" id="PF25137">
    <property type="entry name" value="ADH_Fe_C"/>
    <property type="match status" value="1"/>
</dbReference>
<dbReference type="FunFam" id="3.40.50.1970:FF:000003">
    <property type="entry name" value="Alcohol dehydrogenase, iron-containing"/>
    <property type="match status" value="1"/>
</dbReference>
<dbReference type="Gene3D" id="1.20.1090.10">
    <property type="entry name" value="Dehydroquinate synthase-like - alpha domain"/>
    <property type="match status" value="1"/>
</dbReference>
<dbReference type="SUPFAM" id="SSF56796">
    <property type="entry name" value="Dehydroquinate synthase-like"/>
    <property type="match status" value="1"/>
</dbReference>
<dbReference type="PANTHER" id="PTHR43633">
    <property type="entry name" value="ALCOHOL DEHYDROGENASE YQHD"/>
    <property type="match status" value="1"/>
</dbReference>
<dbReference type="GO" id="GO:1990362">
    <property type="term" value="F:butanol dehydrogenase (NAD+) activity"/>
    <property type="evidence" value="ECO:0007669"/>
    <property type="project" value="InterPro"/>
</dbReference>
<dbReference type="GO" id="GO:0005829">
    <property type="term" value="C:cytosol"/>
    <property type="evidence" value="ECO:0007669"/>
    <property type="project" value="TreeGrafter"/>
</dbReference>
<dbReference type="Proteomes" id="UP000236735">
    <property type="component" value="Unassembled WGS sequence"/>
</dbReference>
<keyword evidence="2" id="KW-0560">Oxidoreductase</keyword>
<dbReference type="InterPro" id="IPR056798">
    <property type="entry name" value="ADH_Fe_C"/>
</dbReference>
<reference evidence="5 6" key="1">
    <citation type="submission" date="2016-10" db="EMBL/GenBank/DDBJ databases">
        <authorList>
            <person name="de Groot N.N."/>
        </authorList>
    </citation>
    <scope>NUCLEOTIDE SEQUENCE [LARGE SCALE GENOMIC DNA]</scope>
    <source>
        <strain evidence="5 6">AR32</strain>
    </source>
</reference>
<proteinExistence type="inferred from homology"/>
<gene>
    <name evidence="5" type="ORF">SAMN05216354_2404</name>
</gene>
<evidence type="ECO:0000259" key="3">
    <source>
        <dbReference type="Pfam" id="PF00465"/>
    </source>
</evidence>
<feature type="domain" description="Fe-containing alcohol dehydrogenase-like C-terminal" evidence="4">
    <location>
        <begin position="207"/>
        <end position="410"/>
    </location>
</feature>
<dbReference type="AlphaFoldDB" id="A0A1H5WK36"/>
<name>A0A1H5WK36_XYLRU</name>
<evidence type="ECO:0000313" key="5">
    <source>
        <dbReference type="EMBL" id="SEF99979.1"/>
    </source>
</evidence>
<dbReference type="PANTHER" id="PTHR43633:SF1">
    <property type="entry name" value="ALCOHOL DEHYDROGENASE YQHD"/>
    <property type="match status" value="1"/>
</dbReference>
<dbReference type="InterPro" id="IPR044731">
    <property type="entry name" value="BDH-like"/>
</dbReference>
<evidence type="ECO:0000259" key="4">
    <source>
        <dbReference type="Pfam" id="PF25137"/>
    </source>
</evidence>
<organism evidence="5 6">
    <name type="scientific">Xylanibacter ruminicola</name>
    <name type="common">Prevotella ruminicola</name>
    <dbReference type="NCBI Taxonomy" id="839"/>
    <lineage>
        <taxon>Bacteria</taxon>
        <taxon>Pseudomonadati</taxon>
        <taxon>Bacteroidota</taxon>
        <taxon>Bacteroidia</taxon>
        <taxon>Bacteroidales</taxon>
        <taxon>Prevotellaceae</taxon>
        <taxon>Xylanibacter</taxon>
    </lineage>
</organism>
<evidence type="ECO:0000256" key="1">
    <source>
        <dbReference type="ARBA" id="ARBA00007358"/>
    </source>
</evidence>
<protein>
    <submittedName>
        <fullName evidence="5">Uncharacterized protein</fullName>
    </submittedName>
</protein>
<feature type="domain" description="Alcohol dehydrogenase iron-type/glycerol dehydrogenase GldA" evidence="3">
    <location>
        <begin position="27"/>
        <end position="196"/>
    </location>
</feature>
<evidence type="ECO:0000313" key="6">
    <source>
        <dbReference type="Proteomes" id="UP000236735"/>
    </source>
</evidence>
<dbReference type="Gene3D" id="3.40.50.1970">
    <property type="match status" value="1"/>
</dbReference>
<dbReference type="GO" id="GO:0008106">
    <property type="term" value="F:alcohol dehydrogenase (NADP+) activity"/>
    <property type="evidence" value="ECO:0007669"/>
    <property type="project" value="TreeGrafter"/>
</dbReference>
<dbReference type="Pfam" id="PF00465">
    <property type="entry name" value="Fe-ADH"/>
    <property type="match status" value="1"/>
</dbReference>
<accession>A0A1H5WK36</accession>
<dbReference type="EMBL" id="FNUV01000006">
    <property type="protein sequence ID" value="SEF99979.1"/>
    <property type="molecule type" value="Genomic_DNA"/>
</dbReference>
<dbReference type="CDD" id="cd08187">
    <property type="entry name" value="BDH"/>
    <property type="match status" value="1"/>
</dbReference>
<dbReference type="GO" id="GO:0046872">
    <property type="term" value="F:metal ion binding"/>
    <property type="evidence" value="ECO:0007669"/>
    <property type="project" value="InterPro"/>
</dbReference>
<dbReference type="GO" id="GO:1990002">
    <property type="term" value="F:methylglyoxal reductase (NADPH) (acetol producing) activity"/>
    <property type="evidence" value="ECO:0007669"/>
    <property type="project" value="TreeGrafter"/>
</dbReference>
<dbReference type="InterPro" id="IPR001670">
    <property type="entry name" value="ADH_Fe/GldA"/>
</dbReference>
<evidence type="ECO:0000256" key="2">
    <source>
        <dbReference type="ARBA" id="ARBA00023002"/>
    </source>
</evidence>